<dbReference type="Pfam" id="PF02033">
    <property type="entry name" value="RBFA"/>
    <property type="match status" value="1"/>
</dbReference>
<keyword evidence="2" id="KW-0963">Cytoplasm</keyword>
<dbReference type="PROSITE" id="PS01319">
    <property type="entry name" value="RBFA"/>
    <property type="match status" value="1"/>
</dbReference>
<evidence type="ECO:0000313" key="3">
    <source>
        <dbReference type="EMBL" id="OGZ33079.1"/>
    </source>
</evidence>
<comment type="subunit">
    <text evidence="2">Monomer. Binds 30S ribosomal subunits, but not 50S ribosomal subunits or 70S ribosomes.</text>
</comment>
<proteinExistence type="inferred from homology"/>
<dbReference type="HAMAP" id="MF_00003">
    <property type="entry name" value="RbfA"/>
    <property type="match status" value="1"/>
</dbReference>
<dbReference type="SUPFAM" id="SSF89919">
    <property type="entry name" value="Ribosome-binding factor A, RbfA"/>
    <property type="match status" value="1"/>
</dbReference>
<comment type="subcellular location">
    <subcellularLocation>
        <location evidence="2">Cytoplasm</location>
    </subcellularLocation>
</comment>
<gene>
    <name evidence="2" type="primary">rbfA</name>
    <name evidence="3" type="ORF">A2174_00655</name>
</gene>
<accession>A0A1G2F4Y8</accession>
<comment type="function">
    <text evidence="2">One of several proteins that assist in the late maturation steps of the functional core of the 30S ribosomal subunit. Associates with free 30S ribosomal subunits (but not with 30S subunits that are part of 70S ribosomes or polysomes). Required for efficient processing of 16S rRNA. May interact with the 5'-terminal helix region of 16S rRNA.</text>
</comment>
<dbReference type="GO" id="GO:0005829">
    <property type="term" value="C:cytosol"/>
    <property type="evidence" value="ECO:0007669"/>
    <property type="project" value="TreeGrafter"/>
</dbReference>
<reference evidence="3 4" key="1">
    <citation type="journal article" date="2016" name="Nat. Commun.">
        <title>Thousands of microbial genomes shed light on interconnected biogeochemical processes in an aquifer system.</title>
        <authorList>
            <person name="Anantharaman K."/>
            <person name="Brown C.T."/>
            <person name="Hug L.A."/>
            <person name="Sharon I."/>
            <person name="Castelle C.J."/>
            <person name="Probst A.J."/>
            <person name="Thomas B.C."/>
            <person name="Singh A."/>
            <person name="Wilkins M.J."/>
            <person name="Karaoz U."/>
            <person name="Brodie E.L."/>
            <person name="Williams K.H."/>
            <person name="Hubbard S.S."/>
            <person name="Banfield J.F."/>
        </authorList>
    </citation>
    <scope>NUCLEOTIDE SEQUENCE [LARGE SCALE GENOMIC DNA]</scope>
</reference>
<dbReference type="GO" id="GO:0043024">
    <property type="term" value="F:ribosomal small subunit binding"/>
    <property type="evidence" value="ECO:0007669"/>
    <property type="project" value="TreeGrafter"/>
</dbReference>
<dbReference type="InterPro" id="IPR023799">
    <property type="entry name" value="RbfA_dom_sf"/>
</dbReference>
<name>A0A1G2F4Y8_9BACT</name>
<dbReference type="GO" id="GO:0030490">
    <property type="term" value="P:maturation of SSU-rRNA"/>
    <property type="evidence" value="ECO:0007669"/>
    <property type="project" value="UniProtKB-UniRule"/>
</dbReference>
<comment type="similarity">
    <text evidence="2">Belongs to the RbfA family.</text>
</comment>
<dbReference type="PANTHER" id="PTHR33515">
    <property type="entry name" value="RIBOSOME-BINDING FACTOR A, CHLOROPLASTIC-RELATED"/>
    <property type="match status" value="1"/>
</dbReference>
<comment type="caution">
    <text evidence="3">The sequence shown here is derived from an EMBL/GenBank/DDBJ whole genome shotgun (WGS) entry which is preliminary data.</text>
</comment>
<dbReference type="Gene3D" id="3.30.300.20">
    <property type="match status" value="1"/>
</dbReference>
<organism evidence="3 4">
    <name type="scientific">Candidatus Portnoybacteria bacterium RBG_13_41_18</name>
    <dbReference type="NCBI Taxonomy" id="1801991"/>
    <lineage>
        <taxon>Bacteria</taxon>
        <taxon>Candidatus Portnoyibacteriota</taxon>
    </lineage>
</organism>
<dbReference type="EMBL" id="MHMV01000055">
    <property type="protein sequence ID" value="OGZ33079.1"/>
    <property type="molecule type" value="Genomic_DNA"/>
</dbReference>
<evidence type="ECO:0000256" key="2">
    <source>
        <dbReference type="HAMAP-Rule" id="MF_00003"/>
    </source>
</evidence>
<dbReference type="PANTHER" id="PTHR33515:SF1">
    <property type="entry name" value="RIBOSOME-BINDING FACTOR A, CHLOROPLASTIC-RELATED"/>
    <property type="match status" value="1"/>
</dbReference>
<evidence type="ECO:0000256" key="1">
    <source>
        <dbReference type="ARBA" id="ARBA00022517"/>
    </source>
</evidence>
<sequence>MPHRLEKLNELIKELIGQIILKEEEFGLGVLVTVMGVKTSEDILHSNIFISVFPTEKGKFVLEKLSRHIYGLQQQLNKKLQMRPVPKIRFALDTTEAQAQELDKIM</sequence>
<dbReference type="AlphaFoldDB" id="A0A1G2F4Y8"/>
<evidence type="ECO:0000313" key="4">
    <source>
        <dbReference type="Proteomes" id="UP000177725"/>
    </source>
</evidence>
<dbReference type="InterPro" id="IPR000238">
    <property type="entry name" value="RbfA"/>
</dbReference>
<dbReference type="InterPro" id="IPR020053">
    <property type="entry name" value="Ribosome-bd_factorA_CS"/>
</dbReference>
<protein>
    <recommendedName>
        <fullName evidence="2">Ribosome-binding factor A</fullName>
    </recommendedName>
</protein>
<keyword evidence="1 2" id="KW-0690">Ribosome biogenesis</keyword>
<dbReference type="Proteomes" id="UP000177725">
    <property type="component" value="Unassembled WGS sequence"/>
</dbReference>
<dbReference type="InterPro" id="IPR015946">
    <property type="entry name" value="KH_dom-like_a/b"/>
</dbReference>